<feature type="signal peptide" evidence="1">
    <location>
        <begin position="1"/>
        <end position="31"/>
    </location>
</feature>
<proteinExistence type="predicted"/>
<dbReference type="AlphaFoldDB" id="A6GJ57"/>
<organism evidence="2 3">
    <name type="scientific">Plesiocystis pacifica SIR-1</name>
    <dbReference type="NCBI Taxonomy" id="391625"/>
    <lineage>
        <taxon>Bacteria</taxon>
        <taxon>Pseudomonadati</taxon>
        <taxon>Myxococcota</taxon>
        <taxon>Polyangia</taxon>
        <taxon>Nannocystales</taxon>
        <taxon>Nannocystaceae</taxon>
        <taxon>Plesiocystis</taxon>
    </lineage>
</organism>
<feature type="chain" id="PRO_5002697908" evidence="1">
    <location>
        <begin position="32"/>
        <end position="156"/>
    </location>
</feature>
<protein>
    <submittedName>
        <fullName evidence="2">Uncharacterized protein</fullName>
    </submittedName>
</protein>
<dbReference type="RefSeq" id="WP_006976743.1">
    <property type="nucleotide sequence ID" value="NZ_ABCS01000149.1"/>
</dbReference>
<dbReference type="Proteomes" id="UP000005801">
    <property type="component" value="Unassembled WGS sequence"/>
</dbReference>
<gene>
    <name evidence="2" type="ORF">PPSIR1_16185</name>
</gene>
<sequence length="156" mass="16086">MSTKTKTKTALAIATLAGLACLFGASDTAHALRIGGHAALHDSAHAACTSLSYAALTNDCGSRVTHTIPLAVESAGSKALSFRGKGATSDNDVECRGQAMTDNNSGYWSTGWTGMPAFGSVEDVSMGSLYVGDEGAAYMRCKVDDGASLLSVEWEQ</sequence>
<name>A6GJ57_9BACT</name>
<evidence type="ECO:0000256" key="1">
    <source>
        <dbReference type="SAM" id="SignalP"/>
    </source>
</evidence>
<dbReference type="STRING" id="391625.PPSIR1_16185"/>
<comment type="caution">
    <text evidence="2">The sequence shown here is derived from an EMBL/GenBank/DDBJ whole genome shotgun (WGS) entry which is preliminary data.</text>
</comment>
<reference evidence="2 3" key="1">
    <citation type="submission" date="2007-06" db="EMBL/GenBank/DDBJ databases">
        <authorList>
            <person name="Shimkets L."/>
            <person name="Ferriera S."/>
            <person name="Johnson J."/>
            <person name="Kravitz S."/>
            <person name="Beeson K."/>
            <person name="Sutton G."/>
            <person name="Rogers Y.-H."/>
            <person name="Friedman R."/>
            <person name="Frazier M."/>
            <person name="Venter J.C."/>
        </authorList>
    </citation>
    <scope>NUCLEOTIDE SEQUENCE [LARGE SCALE GENOMIC DNA]</scope>
    <source>
        <strain evidence="2 3">SIR-1</strain>
    </source>
</reference>
<dbReference type="EMBL" id="ABCS01000149">
    <property type="protein sequence ID" value="EDM74095.1"/>
    <property type="molecule type" value="Genomic_DNA"/>
</dbReference>
<dbReference type="PROSITE" id="PS51257">
    <property type="entry name" value="PROKAR_LIPOPROTEIN"/>
    <property type="match status" value="1"/>
</dbReference>
<keyword evidence="3" id="KW-1185">Reference proteome</keyword>
<accession>A6GJ57</accession>
<evidence type="ECO:0000313" key="2">
    <source>
        <dbReference type="EMBL" id="EDM74095.1"/>
    </source>
</evidence>
<keyword evidence="1" id="KW-0732">Signal</keyword>
<evidence type="ECO:0000313" key="3">
    <source>
        <dbReference type="Proteomes" id="UP000005801"/>
    </source>
</evidence>